<dbReference type="PROSITE" id="PS50059">
    <property type="entry name" value="FKBP_PPIASE"/>
    <property type="match status" value="1"/>
</dbReference>
<name>A0ABT3A5Y0_9ALTE</name>
<dbReference type="EMBL" id="JAOWKX010000002">
    <property type="protein sequence ID" value="MCV2883982.1"/>
    <property type="molecule type" value="Genomic_DNA"/>
</dbReference>
<evidence type="ECO:0000256" key="4">
    <source>
        <dbReference type="ARBA" id="ARBA00022490"/>
    </source>
</evidence>
<sequence length="160" mass="17638">MKISKDSVVQFHYKITDLEGNELESSYDSHPALYLHGHSNMMEGIESLLDGKEKGDKVTGELAPEVTFGQRIEDASQRVPVKHLTGAEKWAPGMTAIVHTDQGQRQVTIMKMGKFMATVDLNHPLAGQTLIFDLEVTDVREASEDEISHGHAHGVGGHQH</sequence>
<dbReference type="PANTHER" id="PTHR47861:SF3">
    <property type="entry name" value="FKBP-TYPE PEPTIDYL-PROLYL CIS-TRANS ISOMERASE SLYD"/>
    <property type="match status" value="1"/>
</dbReference>
<keyword evidence="4" id="KW-0963">Cytoplasm</keyword>
<dbReference type="Gene3D" id="3.10.50.40">
    <property type="match status" value="1"/>
</dbReference>
<keyword evidence="7 9" id="KW-0413">Isomerase</keyword>
<evidence type="ECO:0000313" key="12">
    <source>
        <dbReference type="EMBL" id="MCV2883982.1"/>
    </source>
</evidence>
<evidence type="ECO:0000256" key="10">
    <source>
        <dbReference type="RuleBase" id="RU003915"/>
    </source>
</evidence>
<evidence type="ECO:0000256" key="9">
    <source>
        <dbReference type="PROSITE-ProRule" id="PRU00277"/>
    </source>
</evidence>
<evidence type="ECO:0000256" key="5">
    <source>
        <dbReference type="ARBA" id="ARBA00023110"/>
    </source>
</evidence>
<protein>
    <recommendedName>
        <fullName evidence="10">Peptidyl-prolyl cis-trans isomerase</fullName>
        <ecNumber evidence="10">5.2.1.8</ecNumber>
    </recommendedName>
</protein>
<gene>
    <name evidence="12" type="ORF">OE749_04655</name>
</gene>
<dbReference type="GO" id="GO:0016853">
    <property type="term" value="F:isomerase activity"/>
    <property type="evidence" value="ECO:0007669"/>
    <property type="project" value="UniProtKB-KW"/>
</dbReference>
<keyword evidence="5 9" id="KW-0697">Rotamase</keyword>
<comment type="subcellular location">
    <subcellularLocation>
        <location evidence="2">Cytoplasm</location>
    </subcellularLocation>
</comment>
<evidence type="ECO:0000256" key="6">
    <source>
        <dbReference type="ARBA" id="ARBA00023186"/>
    </source>
</evidence>
<keyword evidence="6" id="KW-0143">Chaperone</keyword>
<evidence type="ECO:0000313" key="13">
    <source>
        <dbReference type="Proteomes" id="UP001652504"/>
    </source>
</evidence>
<evidence type="ECO:0000259" key="11">
    <source>
        <dbReference type="PROSITE" id="PS50059"/>
    </source>
</evidence>
<comment type="caution">
    <text evidence="12">The sequence shown here is derived from an EMBL/GenBank/DDBJ whole genome shotgun (WGS) entry which is preliminary data.</text>
</comment>
<dbReference type="SUPFAM" id="SSF54534">
    <property type="entry name" value="FKBP-like"/>
    <property type="match status" value="1"/>
</dbReference>
<evidence type="ECO:0000256" key="8">
    <source>
        <dbReference type="ARBA" id="ARBA00037071"/>
    </source>
</evidence>
<dbReference type="PANTHER" id="PTHR47861">
    <property type="entry name" value="FKBP-TYPE PEPTIDYL-PROLYL CIS-TRANS ISOMERASE SLYD"/>
    <property type="match status" value="1"/>
</dbReference>
<evidence type="ECO:0000256" key="2">
    <source>
        <dbReference type="ARBA" id="ARBA00004496"/>
    </source>
</evidence>
<accession>A0ABT3A5Y0</accession>
<feature type="domain" description="PPIase FKBP-type" evidence="11">
    <location>
        <begin position="6"/>
        <end position="80"/>
    </location>
</feature>
<comment type="catalytic activity">
    <reaction evidence="1 9 10">
        <text>[protein]-peptidylproline (omega=180) = [protein]-peptidylproline (omega=0)</text>
        <dbReference type="Rhea" id="RHEA:16237"/>
        <dbReference type="Rhea" id="RHEA-COMP:10747"/>
        <dbReference type="Rhea" id="RHEA-COMP:10748"/>
        <dbReference type="ChEBI" id="CHEBI:83833"/>
        <dbReference type="ChEBI" id="CHEBI:83834"/>
        <dbReference type="EC" id="5.2.1.8"/>
    </reaction>
</comment>
<evidence type="ECO:0000256" key="1">
    <source>
        <dbReference type="ARBA" id="ARBA00000971"/>
    </source>
</evidence>
<dbReference type="Proteomes" id="UP001652504">
    <property type="component" value="Unassembled WGS sequence"/>
</dbReference>
<dbReference type="EC" id="5.2.1.8" evidence="10"/>
<proteinExistence type="inferred from homology"/>
<organism evidence="12 13">
    <name type="scientific">Fluctibacter corallii</name>
    <dbReference type="NCBI Taxonomy" id="2984329"/>
    <lineage>
        <taxon>Bacteria</taxon>
        <taxon>Pseudomonadati</taxon>
        <taxon>Pseudomonadota</taxon>
        <taxon>Gammaproteobacteria</taxon>
        <taxon>Alteromonadales</taxon>
        <taxon>Alteromonadaceae</taxon>
        <taxon>Fluctibacter</taxon>
    </lineage>
</organism>
<comment type="function">
    <text evidence="8">Also involved in hydrogenase metallocenter assembly, probably by participating in the nickel insertion step. This function in hydrogenase biosynthesis requires chaperone activity and the presence of the metal-binding domain, but not PPIase activity.</text>
</comment>
<dbReference type="InterPro" id="IPR001179">
    <property type="entry name" value="PPIase_FKBP_dom"/>
</dbReference>
<dbReference type="InterPro" id="IPR046357">
    <property type="entry name" value="PPIase_dom_sf"/>
</dbReference>
<comment type="similarity">
    <text evidence="3 10">Belongs to the FKBP-type PPIase family.</text>
</comment>
<reference evidence="12 13" key="1">
    <citation type="submission" date="2022-10" db="EMBL/GenBank/DDBJ databases">
        <title>Aestuariibacter sp. AA17 isolated from Montipora capitata coral fragment.</title>
        <authorList>
            <person name="Emsley S.A."/>
            <person name="Pfannmuller K.M."/>
            <person name="Loughran R.M."/>
            <person name="Shlafstein M."/>
            <person name="Papke E."/>
            <person name="Saw J.H."/>
            <person name="Ushijima B."/>
            <person name="Videau P."/>
        </authorList>
    </citation>
    <scope>NUCLEOTIDE SEQUENCE [LARGE SCALE GENOMIC DNA]</scope>
    <source>
        <strain evidence="12 13">AA17</strain>
    </source>
</reference>
<keyword evidence="13" id="KW-1185">Reference proteome</keyword>
<evidence type="ECO:0000256" key="7">
    <source>
        <dbReference type="ARBA" id="ARBA00023235"/>
    </source>
</evidence>
<dbReference type="RefSeq" id="WP_263711195.1">
    <property type="nucleotide sequence ID" value="NZ_JAOWKX010000002.1"/>
</dbReference>
<dbReference type="Pfam" id="PF00254">
    <property type="entry name" value="FKBP_C"/>
    <property type="match status" value="1"/>
</dbReference>
<evidence type="ECO:0000256" key="3">
    <source>
        <dbReference type="ARBA" id="ARBA00006577"/>
    </source>
</evidence>